<dbReference type="InterPro" id="IPR033248">
    <property type="entry name" value="Transketolase_C"/>
</dbReference>
<dbReference type="Pfam" id="PF13292">
    <property type="entry name" value="DXP_synthase_N"/>
    <property type="match status" value="1"/>
</dbReference>
<dbReference type="EC" id="2.2.1.7" evidence="11"/>
<feature type="binding site" evidence="11">
    <location>
        <position position="174"/>
    </location>
    <ligand>
        <name>thiamine diphosphate</name>
        <dbReference type="ChEBI" id="CHEBI:58937"/>
    </ligand>
</feature>
<organism evidence="13 14">
    <name type="scientific">Methylophilales bacterium HTCC2181</name>
    <dbReference type="NCBI Taxonomy" id="383631"/>
    <lineage>
        <taxon>Bacteria</taxon>
        <taxon>Pseudomonadati</taxon>
        <taxon>Pseudomonadota</taxon>
        <taxon>Betaproteobacteria</taxon>
        <taxon>Nitrosomonadales</taxon>
        <taxon>OM43 clade</taxon>
    </lineage>
</organism>
<dbReference type="GO" id="GO:0000287">
    <property type="term" value="F:magnesium ion binding"/>
    <property type="evidence" value="ECO:0007669"/>
    <property type="project" value="UniProtKB-UniRule"/>
</dbReference>
<name>A0P7S5_9PROT</name>
<comment type="catalytic activity">
    <reaction evidence="11">
        <text>D-glyceraldehyde 3-phosphate + pyruvate + H(+) = 1-deoxy-D-xylulose 5-phosphate + CO2</text>
        <dbReference type="Rhea" id="RHEA:12605"/>
        <dbReference type="ChEBI" id="CHEBI:15361"/>
        <dbReference type="ChEBI" id="CHEBI:15378"/>
        <dbReference type="ChEBI" id="CHEBI:16526"/>
        <dbReference type="ChEBI" id="CHEBI:57792"/>
        <dbReference type="ChEBI" id="CHEBI:59776"/>
        <dbReference type="EC" id="2.2.1.7"/>
    </reaction>
</comment>
<comment type="similarity">
    <text evidence="2 11">Belongs to the transketolase family. DXPS subfamily.</text>
</comment>
<dbReference type="GO" id="GO:0008661">
    <property type="term" value="F:1-deoxy-D-xylulose-5-phosphate synthase activity"/>
    <property type="evidence" value="ECO:0007669"/>
    <property type="project" value="UniProtKB-UniRule"/>
</dbReference>
<dbReference type="InterPro" id="IPR005475">
    <property type="entry name" value="Transketolase-like_Pyr-bd"/>
</dbReference>
<dbReference type="Pfam" id="PF02780">
    <property type="entry name" value="Transketolase_C"/>
    <property type="match status" value="1"/>
</dbReference>
<evidence type="ECO:0000256" key="11">
    <source>
        <dbReference type="HAMAP-Rule" id="MF_00315"/>
    </source>
</evidence>
<dbReference type="UniPathway" id="UPA00064">
    <property type="reaction ID" value="UER00091"/>
</dbReference>
<feature type="binding site" evidence="11">
    <location>
        <position position="73"/>
    </location>
    <ligand>
        <name>thiamine diphosphate</name>
        <dbReference type="ChEBI" id="CHEBI:58937"/>
    </ligand>
</feature>
<evidence type="ECO:0000256" key="8">
    <source>
        <dbReference type="ARBA" id="ARBA00023052"/>
    </source>
</evidence>
<evidence type="ECO:0000259" key="12">
    <source>
        <dbReference type="SMART" id="SM00861"/>
    </source>
</evidence>
<proteinExistence type="inferred from homology"/>
<dbReference type="SMART" id="SM00861">
    <property type="entry name" value="Transket_pyr"/>
    <property type="match status" value="1"/>
</dbReference>
<comment type="pathway">
    <text evidence="1 11">Metabolic intermediate biosynthesis; 1-deoxy-D-xylulose 5-phosphate biosynthesis; 1-deoxy-D-xylulose 5-phosphate from D-glyceraldehyde 3-phosphate and pyruvate: step 1/1.</text>
</comment>
<accession>A0P7S5</accession>
<dbReference type="InterPro" id="IPR029061">
    <property type="entry name" value="THDP-binding"/>
</dbReference>
<evidence type="ECO:0000256" key="2">
    <source>
        <dbReference type="ARBA" id="ARBA00011081"/>
    </source>
</evidence>
<keyword evidence="6 11" id="KW-0460">Magnesium</keyword>
<keyword evidence="4 11" id="KW-0808">Transferase</keyword>
<evidence type="ECO:0000256" key="4">
    <source>
        <dbReference type="ARBA" id="ARBA00022679"/>
    </source>
</evidence>
<feature type="binding site" evidence="11">
    <location>
        <begin position="146"/>
        <end position="147"/>
    </location>
    <ligand>
        <name>thiamine diphosphate</name>
        <dbReference type="ChEBI" id="CHEBI:58937"/>
    </ligand>
</feature>
<feature type="binding site" evidence="11">
    <location>
        <position position="145"/>
    </location>
    <ligand>
        <name>Mg(2+)</name>
        <dbReference type="ChEBI" id="CHEBI:18420"/>
    </ligand>
</feature>
<dbReference type="FunFam" id="3.40.50.970:FF:000005">
    <property type="entry name" value="1-deoxy-D-xylulose-5-phosphate synthase"/>
    <property type="match status" value="1"/>
</dbReference>
<evidence type="ECO:0000313" key="14">
    <source>
        <dbReference type="Proteomes" id="UP000054262"/>
    </source>
</evidence>
<dbReference type="GO" id="GO:0030976">
    <property type="term" value="F:thiamine pyrophosphate binding"/>
    <property type="evidence" value="ECO:0007669"/>
    <property type="project" value="UniProtKB-UniRule"/>
</dbReference>
<dbReference type="SUPFAM" id="SSF52922">
    <property type="entry name" value="TK C-terminal domain-like"/>
    <property type="match status" value="1"/>
</dbReference>
<evidence type="ECO:0000256" key="9">
    <source>
        <dbReference type="ARBA" id="ARBA00023229"/>
    </source>
</evidence>
<feature type="binding site" evidence="11">
    <location>
        <position position="362"/>
    </location>
    <ligand>
        <name>thiamine diphosphate</name>
        <dbReference type="ChEBI" id="CHEBI:58937"/>
    </ligand>
</feature>
<keyword evidence="9 11" id="KW-0414">Isoprene biosynthesis</keyword>
<dbReference type="CDD" id="cd02007">
    <property type="entry name" value="TPP_DXS"/>
    <property type="match status" value="1"/>
</dbReference>
<evidence type="ECO:0000313" key="13">
    <source>
        <dbReference type="EMBL" id="EAV47585.1"/>
    </source>
</evidence>
<comment type="subunit">
    <text evidence="3 11">Homodimer.</text>
</comment>
<dbReference type="Proteomes" id="UP000054262">
    <property type="component" value="Unassembled WGS sequence"/>
</dbReference>
<evidence type="ECO:0000256" key="7">
    <source>
        <dbReference type="ARBA" id="ARBA00022977"/>
    </source>
</evidence>
<dbReference type="CDD" id="cd07033">
    <property type="entry name" value="TPP_PYR_DXS_TK_like"/>
    <property type="match status" value="1"/>
</dbReference>
<evidence type="ECO:0000256" key="6">
    <source>
        <dbReference type="ARBA" id="ARBA00022842"/>
    </source>
</evidence>
<feature type="binding site" evidence="11">
    <location>
        <position position="281"/>
    </location>
    <ligand>
        <name>thiamine diphosphate</name>
        <dbReference type="ChEBI" id="CHEBI:58937"/>
    </ligand>
</feature>
<dbReference type="HAMAP" id="MF_00315">
    <property type="entry name" value="DXP_synth"/>
    <property type="match status" value="1"/>
</dbReference>
<dbReference type="SUPFAM" id="SSF52518">
    <property type="entry name" value="Thiamin diphosphate-binding fold (THDP-binding)"/>
    <property type="match status" value="2"/>
</dbReference>
<dbReference type="PANTHER" id="PTHR43322:SF5">
    <property type="entry name" value="1-DEOXY-D-XYLULOSE-5-PHOSPHATE SYNTHASE, CHLOROPLASTIC"/>
    <property type="match status" value="1"/>
</dbReference>
<dbReference type="InterPro" id="IPR020826">
    <property type="entry name" value="Transketolase_BS"/>
</dbReference>
<protein>
    <recommendedName>
        <fullName evidence="11">1-deoxy-D-xylulose-5-phosphate synthase</fullName>
        <ecNumber evidence="11">2.2.1.7</ecNumber>
    </recommendedName>
    <alternativeName>
        <fullName evidence="11">1-deoxyxylulose-5-phosphate synthase</fullName>
        <shortName evidence="11">DXP synthase</shortName>
        <shortName evidence="11">DXPS</shortName>
    </alternativeName>
</protein>
<keyword evidence="5 11" id="KW-0479">Metal-binding</keyword>
<reference evidence="13 14" key="1">
    <citation type="submission" date="2006-11" db="EMBL/GenBank/DDBJ databases">
        <authorList>
            <person name="Giovannoni S."/>
            <person name="Vergin K."/>
            <person name="Ferriera S."/>
            <person name="Johnson J."/>
            <person name="Kravitz S."/>
            <person name="Beeson K."/>
            <person name="Sutton G."/>
            <person name="Rogers Y.-H."/>
            <person name="Friedman R."/>
            <person name="Frazier M."/>
            <person name="Venter J.C."/>
        </authorList>
    </citation>
    <scope>NUCLEOTIDE SEQUENCE [LARGE SCALE GENOMIC DNA]</scope>
    <source>
        <strain evidence="13 14">HTCC2181</strain>
    </source>
</reference>
<dbReference type="InterPro" id="IPR049557">
    <property type="entry name" value="Transketolase_CS"/>
</dbReference>
<feature type="binding site" evidence="11">
    <location>
        <position position="174"/>
    </location>
    <ligand>
        <name>Mg(2+)</name>
        <dbReference type="ChEBI" id="CHEBI:18420"/>
    </ligand>
</feature>
<keyword evidence="7 11" id="KW-0784">Thiamine biosynthesis</keyword>
<dbReference type="FunFam" id="3.40.50.920:FF:000002">
    <property type="entry name" value="1-deoxy-D-xylulose-5-phosphate synthase"/>
    <property type="match status" value="1"/>
</dbReference>
<dbReference type="PANTHER" id="PTHR43322">
    <property type="entry name" value="1-D-DEOXYXYLULOSE 5-PHOSPHATE SYNTHASE-RELATED"/>
    <property type="match status" value="1"/>
</dbReference>
<gene>
    <name evidence="11" type="primary">dxs</name>
    <name evidence="13" type="ORF">MB2181_05890</name>
</gene>
<dbReference type="PROSITE" id="PS00802">
    <property type="entry name" value="TRANSKETOLASE_2"/>
    <property type="match status" value="1"/>
</dbReference>
<sequence length="613" mass="67227">MAILEKINYPKDLKNLSRDELKLLADELREFVIESVSKTGGHLSSNLGVIELTVALHYVYDAPKDKLVWDVGHQTYAHKIITGRKHEMHTLRRKNGLSGFPRRSESMYDEFGTGHSSTSISAALGMAEALRKRKSKNKAIAIIGDGAMTAGMAFEGLNHSGSTDNNILVILNDNDMSISKNVGALNNYLAKLLSGRVYDGLKRSGKAVFSKVPPILELARKTEEHMKGMVIPGTLFEEFGFNYIGPIDGHDLDVLIDTLENIKKIDGPQFLHVATKKGFGYAPAQDDPNKFHGVGKFNPEDGLSKDSNKSLTYTQVFSLWLMDAAKKNMHLCAITPAMSDGSGLNAFAKKYPSRYYDVGIAEQHALTFAAGLALSGNKPVVAIYSTFMQRAYDQLIHDIAIQNIPMLFAIDRAGLVGADGATHSGNFDISFMRCIPNLILMAPSNESECFHMLSFGYKYNGVCAVRYPRGNSPGSSIELLNDPIRIGCANKVRTGKKVAILAFGPIIEVCREVAEEINASLIDMRFIKPIDKKMIKQVCKDHELIVSVEENAITGGAGSSVLEVISESNLLTKTLVLGIPDQFFEHASQQEVLKACGLDKQSIKRKIVKQLNG</sequence>
<dbReference type="Gene3D" id="3.40.50.970">
    <property type="match status" value="2"/>
</dbReference>
<dbReference type="Pfam" id="PF02779">
    <property type="entry name" value="Transket_pyr"/>
    <property type="match status" value="1"/>
</dbReference>
<dbReference type="InterPro" id="IPR009014">
    <property type="entry name" value="Transketo_C/PFOR_II"/>
</dbReference>
<feature type="binding site" evidence="11">
    <location>
        <begin position="114"/>
        <end position="116"/>
    </location>
    <ligand>
        <name>thiamine diphosphate</name>
        <dbReference type="ChEBI" id="CHEBI:58937"/>
    </ligand>
</feature>
<dbReference type="GO" id="GO:0016114">
    <property type="term" value="P:terpenoid biosynthetic process"/>
    <property type="evidence" value="ECO:0007669"/>
    <property type="project" value="UniProtKB-UniRule"/>
</dbReference>
<comment type="cofactor">
    <cofactor evidence="11">
        <name>Mg(2+)</name>
        <dbReference type="ChEBI" id="CHEBI:18420"/>
    </cofactor>
    <text evidence="11">Binds 1 Mg(2+) ion per subunit.</text>
</comment>
<evidence type="ECO:0000256" key="10">
    <source>
        <dbReference type="ARBA" id="ARBA00055605"/>
    </source>
</evidence>
<dbReference type="AlphaFoldDB" id="A0P7S5"/>
<keyword evidence="8 11" id="KW-0786">Thiamine pyrophosphate</keyword>
<dbReference type="InterPro" id="IPR005477">
    <property type="entry name" value="Dxylulose-5-P_synthase"/>
</dbReference>
<dbReference type="NCBIfam" id="TIGR00204">
    <property type="entry name" value="dxs"/>
    <property type="match status" value="1"/>
</dbReference>
<evidence type="ECO:0000256" key="3">
    <source>
        <dbReference type="ARBA" id="ARBA00011738"/>
    </source>
</evidence>
<evidence type="ECO:0000256" key="5">
    <source>
        <dbReference type="ARBA" id="ARBA00022723"/>
    </source>
</evidence>
<dbReference type="OrthoDB" id="9803371at2"/>
<comment type="cofactor">
    <cofactor evidence="11">
        <name>thiamine diphosphate</name>
        <dbReference type="ChEBI" id="CHEBI:58937"/>
    </cofactor>
    <text evidence="11">Binds 1 thiamine pyrophosphate per subunit.</text>
</comment>
<dbReference type="GO" id="GO:0019288">
    <property type="term" value="P:isopentenyl diphosphate biosynthetic process, methylerythritol 4-phosphate pathway"/>
    <property type="evidence" value="ECO:0007669"/>
    <property type="project" value="TreeGrafter"/>
</dbReference>
<dbReference type="GO" id="GO:0009228">
    <property type="term" value="P:thiamine biosynthetic process"/>
    <property type="evidence" value="ECO:0007669"/>
    <property type="project" value="UniProtKB-UniRule"/>
</dbReference>
<feature type="domain" description="Transketolase-like pyrimidine-binding" evidence="12">
    <location>
        <begin position="311"/>
        <end position="475"/>
    </location>
</feature>
<dbReference type="EMBL" id="AAUX01000001">
    <property type="protein sequence ID" value="EAV47585.1"/>
    <property type="molecule type" value="Genomic_DNA"/>
</dbReference>
<comment type="function">
    <text evidence="10 11">Catalyzes the acyloin condensation reaction between C atoms 2 and 3 of pyruvate and glyceraldehyde 3-phosphate to yield 1-deoxy-D-xylulose-5-phosphate (DXP).</text>
</comment>
<dbReference type="GO" id="GO:0005829">
    <property type="term" value="C:cytosol"/>
    <property type="evidence" value="ECO:0007669"/>
    <property type="project" value="TreeGrafter"/>
</dbReference>
<keyword evidence="14" id="KW-1185">Reference proteome</keyword>
<dbReference type="NCBIfam" id="NF003933">
    <property type="entry name" value="PRK05444.2-2"/>
    <property type="match status" value="1"/>
</dbReference>
<comment type="caution">
    <text evidence="13">The sequence shown here is derived from an EMBL/GenBank/DDBJ whole genome shotgun (WGS) entry which is preliminary data.</text>
</comment>
<evidence type="ECO:0000256" key="1">
    <source>
        <dbReference type="ARBA" id="ARBA00004980"/>
    </source>
</evidence>
<dbReference type="PROSITE" id="PS00801">
    <property type="entry name" value="TRANSKETOLASE_1"/>
    <property type="match status" value="1"/>
</dbReference>
<dbReference type="Gene3D" id="3.40.50.920">
    <property type="match status" value="1"/>
</dbReference>